<evidence type="ECO:0000313" key="2">
    <source>
        <dbReference type="Proteomes" id="UP000009342"/>
    </source>
</evidence>
<sequence length="79" mass="8989">MAPVLLWFTDNQPNAINIPELREKLFTFDVDILRNDVCDISLNLQLTERVLVSIGGDVSSVKAVPEPDVPEEMRTVKHW</sequence>
<proteinExistence type="predicted"/>
<protein>
    <submittedName>
        <fullName evidence="1">Phage tail protein</fullName>
    </submittedName>
</protein>
<keyword evidence="2" id="KW-1185">Reference proteome</keyword>
<accession>A0ABM9QBJ2</accession>
<comment type="caution">
    <text evidence="1">The sequence shown here is derived from an EMBL/GenBank/DDBJ whole genome shotgun (WGS) entry which is preliminary data.</text>
</comment>
<dbReference type="Pfam" id="PF06891">
    <property type="entry name" value="P2_Phage_GpR"/>
    <property type="match status" value="1"/>
</dbReference>
<reference evidence="2" key="1">
    <citation type="journal article" date="2012" name="PLoS ONE">
        <title>Comparative analysis of genome sequences covering the seven cronobacter species.</title>
        <authorList>
            <person name="Joseph S."/>
            <person name="Desai P."/>
            <person name="Ji Y."/>
            <person name="Cummings C.A."/>
            <person name="Shih R."/>
            <person name="Degoricija L."/>
            <person name="Rico A."/>
            <person name="Brzoska P."/>
            <person name="Hamby S.E."/>
            <person name="Masood N."/>
            <person name="Hariri S."/>
            <person name="Sonbol H."/>
            <person name="Chuzhanova N."/>
            <person name="McClelland M."/>
            <person name="Furtado M.R."/>
            <person name="Forsythe S.J."/>
        </authorList>
    </citation>
    <scope>NUCLEOTIDE SEQUENCE [LARGE SCALE GENOMIC DNA]</scope>
    <source>
        <strain evidence="2">1210</strain>
    </source>
</reference>
<dbReference type="InterPro" id="IPR009678">
    <property type="entry name" value="Phage_tail_completion_R"/>
</dbReference>
<name>A0ABM9QBJ2_9ENTR</name>
<evidence type="ECO:0000313" key="1">
    <source>
        <dbReference type="EMBL" id="CCJ82931.1"/>
    </source>
</evidence>
<dbReference type="EMBL" id="CAKZ01000174">
    <property type="protein sequence ID" value="CCJ82931.1"/>
    <property type="molecule type" value="Genomic_DNA"/>
</dbReference>
<dbReference type="Proteomes" id="UP000009342">
    <property type="component" value="Unassembled WGS sequence"/>
</dbReference>
<gene>
    <name evidence="1" type="ORF">BN134_3699</name>
</gene>
<organism evidence="1 2">
    <name type="scientific">Cronobacter dublinensis 1210</name>
    <dbReference type="NCBI Taxonomy" id="1208656"/>
    <lineage>
        <taxon>Bacteria</taxon>
        <taxon>Pseudomonadati</taxon>
        <taxon>Pseudomonadota</taxon>
        <taxon>Gammaproteobacteria</taxon>
        <taxon>Enterobacterales</taxon>
        <taxon>Enterobacteriaceae</taxon>
        <taxon>Cronobacter</taxon>
    </lineage>
</organism>